<evidence type="ECO:0000256" key="1">
    <source>
        <dbReference type="SAM" id="MobiDB-lite"/>
    </source>
</evidence>
<evidence type="ECO:0008006" key="5">
    <source>
        <dbReference type="Google" id="ProtNLM"/>
    </source>
</evidence>
<dbReference type="EMBL" id="RKRF01000007">
    <property type="protein sequence ID" value="RPF55626.1"/>
    <property type="molecule type" value="Genomic_DNA"/>
</dbReference>
<accession>A0A3N5BD27</accession>
<feature type="compositionally biased region" description="Low complexity" evidence="1">
    <location>
        <begin position="110"/>
        <end position="119"/>
    </location>
</feature>
<dbReference type="AlphaFoldDB" id="A0A3N5BD27"/>
<proteinExistence type="predicted"/>
<feature type="compositionally biased region" description="Acidic residues" evidence="1">
    <location>
        <begin position="94"/>
        <end position="109"/>
    </location>
</feature>
<comment type="caution">
    <text evidence="3">The sequence shown here is derived from an EMBL/GenBank/DDBJ whole genome shotgun (WGS) entry which is preliminary data.</text>
</comment>
<feature type="region of interest" description="Disordered" evidence="1">
    <location>
        <begin position="80"/>
        <end position="119"/>
    </location>
</feature>
<name>A0A3N5BD27_9BACI</name>
<keyword evidence="2" id="KW-0472">Membrane</keyword>
<keyword evidence="2" id="KW-1133">Transmembrane helix</keyword>
<dbReference type="Proteomes" id="UP000276443">
    <property type="component" value="Unassembled WGS sequence"/>
</dbReference>
<reference evidence="3 4" key="1">
    <citation type="submission" date="2018-11" db="EMBL/GenBank/DDBJ databases">
        <title>Genomic Encyclopedia of Type Strains, Phase IV (KMG-IV): sequencing the most valuable type-strain genomes for metagenomic binning, comparative biology and taxonomic classification.</title>
        <authorList>
            <person name="Goeker M."/>
        </authorList>
    </citation>
    <scope>NUCLEOTIDE SEQUENCE [LARGE SCALE GENOMIC DNA]</scope>
    <source>
        <strain evidence="3 4">DSM 18090</strain>
    </source>
</reference>
<feature type="transmembrane region" description="Helical" evidence="2">
    <location>
        <begin position="6"/>
        <end position="26"/>
    </location>
</feature>
<organism evidence="3 4">
    <name type="scientific">Aquisalibacillus elongatus</name>
    <dbReference type="NCBI Taxonomy" id="485577"/>
    <lineage>
        <taxon>Bacteria</taxon>
        <taxon>Bacillati</taxon>
        <taxon>Bacillota</taxon>
        <taxon>Bacilli</taxon>
        <taxon>Bacillales</taxon>
        <taxon>Bacillaceae</taxon>
        <taxon>Aquisalibacillus</taxon>
    </lineage>
</organism>
<evidence type="ECO:0000256" key="2">
    <source>
        <dbReference type="SAM" id="Phobius"/>
    </source>
</evidence>
<dbReference type="Gene3D" id="3.30.1490.480">
    <property type="entry name" value="Endolytic murein transglycosylase"/>
    <property type="match status" value="1"/>
</dbReference>
<sequence>MMKPIVQAFATGVLVSSLIILAVYMLSNPSQNVQDVAQEEETLIVEDAKKFLVDEGFSVIEDSEYDDLIREKQQLEKEVSDFKEEQSKLKEELNEIEEESSSNEAEESESNNQPSSESEYLLSIESGMTSIDIAQNLETANIVDDADQFNNFLEDNGYSRLIQLGEYRISNDATYEEIAQIITN</sequence>
<evidence type="ECO:0000313" key="3">
    <source>
        <dbReference type="EMBL" id="RPF55626.1"/>
    </source>
</evidence>
<evidence type="ECO:0000313" key="4">
    <source>
        <dbReference type="Proteomes" id="UP000276443"/>
    </source>
</evidence>
<keyword evidence="2" id="KW-0812">Transmembrane</keyword>
<dbReference type="OrthoDB" id="2138957at2"/>
<gene>
    <name evidence="3" type="ORF">EDC24_0508</name>
</gene>
<protein>
    <recommendedName>
        <fullName evidence="5">YceG-like family protein</fullName>
    </recommendedName>
</protein>
<keyword evidence="4" id="KW-1185">Reference proteome</keyword>
<feature type="compositionally biased region" description="Basic and acidic residues" evidence="1">
    <location>
        <begin position="80"/>
        <end position="93"/>
    </location>
</feature>